<reference evidence="13" key="1">
    <citation type="journal article" date="2014" name="Int. J. Syst. Evol. Microbiol.">
        <title>Complete genome sequence of Corynebacterium casei LMG S-19264T (=DSM 44701T), isolated from a smear-ripened cheese.</title>
        <authorList>
            <consortium name="US DOE Joint Genome Institute (JGI-PGF)"/>
            <person name="Walter F."/>
            <person name="Albersmeier A."/>
            <person name="Kalinowski J."/>
            <person name="Ruckert C."/>
        </authorList>
    </citation>
    <scope>NUCLEOTIDE SEQUENCE</scope>
    <source>
        <strain evidence="13">JCM 14719</strain>
    </source>
</reference>
<evidence type="ECO:0000256" key="7">
    <source>
        <dbReference type="ARBA" id="ARBA00022705"/>
    </source>
</evidence>
<dbReference type="AlphaFoldDB" id="A0A8J3B771"/>
<evidence type="ECO:0000256" key="4">
    <source>
        <dbReference type="ARBA" id="ARBA00019114"/>
    </source>
</evidence>
<dbReference type="NCBIfam" id="TIGR00594">
    <property type="entry name" value="polc"/>
    <property type="match status" value="1"/>
</dbReference>
<dbReference type="Pfam" id="PF02811">
    <property type="entry name" value="PHP"/>
    <property type="match status" value="1"/>
</dbReference>
<keyword evidence="8 13" id="KW-0239">DNA-directed DNA polymerase</keyword>
<dbReference type="InterPro" id="IPR004805">
    <property type="entry name" value="DnaE2/DnaE/PolC"/>
</dbReference>
<dbReference type="Proteomes" id="UP000637720">
    <property type="component" value="Unassembled WGS sequence"/>
</dbReference>
<dbReference type="Gene3D" id="1.10.10.1600">
    <property type="entry name" value="Bacterial DNA polymerase III alpha subunit, thumb domain"/>
    <property type="match status" value="1"/>
</dbReference>
<dbReference type="NCBIfam" id="NF004226">
    <property type="entry name" value="PRK05673.1"/>
    <property type="match status" value="1"/>
</dbReference>
<evidence type="ECO:0000256" key="6">
    <source>
        <dbReference type="ARBA" id="ARBA00022695"/>
    </source>
</evidence>
<comment type="catalytic activity">
    <reaction evidence="10">
        <text>DNA(n) + a 2'-deoxyribonucleoside 5'-triphosphate = DNA(n+1) + diphosphate</text>
        <dbReference type="Rhea" id="RHEA:22508"/>
        <dbReference type="Rhea" id="RHEA-COMP:17339"/>
        <dbReference type="Rhea" id="RHEA-COMP:17340"/>
        <dbReference type="ChEBI" id="CHEBI:33019"/>
        <dbReference type="ChEBI" id="CHEBI:61560"/>
        <dbReference type="ChEBI" id="CHEBI:173112"/>
        <dbReference type="EC" id="2.7.7.7"/>
    </reaction>
</comment>
<evidence type="ECO:0000256" key="10">
    <source>
        <dbReference type="ARBA" id="ARBA00049244"/>
    </source>
</evidence>
<dbReference type="GO" id="GO:0003676">
    <property type="term" value="F:nucleic acid binding"/>
    <property type="evidence" value="ECO:0007669"/>
    <property type="project" value="InterPro"/>
</dbReference>
<comment type="similarity">
    <text evidence="2">Belongs to the DNA polymerase type-C family. DnaE subfamily.</text>
</comment>
<keyword evidence="5" id="KW-0808">Transferase</keyword>
<evidence type="ECO:0000313" key="14">
    <source>
        <dbReference type="Proteomes" id="UP000637720"/>
    </source>
</evidence>
<dbReference type="SUPFAM" id="SSF89550">
    <property type="entry name" value="PHP domain-like"/>
    <property type="match status" value="1"/>
</dbReference>
<dbReference type="Gene3D" id="1.10.150.870">
    <property type="match status" value="1"/>
</dbReference>
<comment type="caution">
    <text evidence="13">The sequence shown here is derived from an EMBL/GenBank/DDBJ whole genome shotgun (WGS) entry which is preliminary data.</text>
</comment>
<reference evidence="13" key="2">
    <citation type="submission" date="2020-09" db="EMBL/GenBank/DDBJ databases">
        <authorList>
            <person name="Sun Q."/>
            <person name="Ohkuma M."/>
        </authorList>
    </citation>
    <scope>NUCLEOTIDE SEQUENCE</scope>
    <source>
        <strain evidence="13">JCM 14719</strain>
    </source>
</reference>
<dbReference type="GO" id="GO:0008408">
    <property type="term" value="F:3'-5' exonuclease activity"/>
    <property type="evidence" value="ECO:0007669"/>
    <property type="project" value="InterPro"/>
</dbReference>
<comment type="function">
    <text evidence="9">DNA polymerase III is a complex, multichain enzyme responsible for most of the replicative synthesis in bacteria. This DNA polymerase also exhibits 3' to 5' exonuclease activity. The alpha chain is the DNA polymerase.</text>
</comment>
<dbReference type="GO" id="GO:0006260">
    <property type="term" value="P:DNA replication"/>
    <property type="evidence" value="ECO:0007669"/>
    <property type="project" value="UniProtKB-KW"/>
</dbReference>
<evidence type="ECO:0000256" key="3">
    <source>
        <dbReference type="ARBA" id="ARBA00012417"/>
    </source>
</evidence>
<dbReference type="CDD" id="cd12113">
    <property type="entry name" value="PHP_PolIIIA_DnaE3"/>
    <property type="match status" value="1"/>
</dbReference>
<keyword evidence="14" id="KW-1185">Reference proteome</keyword>
<dbReference type="CDD" id="cd04485">
    <property type="entry name" value="DnaE_OBF"/>
    <property type="match status" value="1"/>
</dbReference>
<comment type="subcellular location">
    <subcellularLocation>
        <location evidence="1">Cytoplasm</location>
    </subcellularLocation>
</comment>
<evidence type="ECO:0000259" key="12">
    <source>
        <dbReference type="SMART" id="SM00481"/>
    </source>
</evidence>
<dbReference type="Pfam" id="PF14579">
    <property type="entry name" value="HHH_6"/>
    <property type="match status" value="1"/>
</dbReference>
<dbReference type="InterPro" id="IPR004365">
    <property type="entry name" value="NA-bd_OB_tRNA"/>
</dbReference>
<feature type="region of interest" description="Disordered" evidence="11">
    <location>
        <begin position="1089"/>
        <end position="1120"/>
    </location>
</feature>
<evidence type="ECO:0000256" key="11">
    <source>
        <dbReference type="SAM" id="MobiDB-lite"/>
    </source>
</evidence>
<dbReference type="Gene3D" id="3.20.20.140">
    <property type="entry name" value="Metal-dependent hydrolases"/>
    <property type="match status" value="1"/>
</dbReference>
<dbReference type="Pfam" id="PF01336">
    <property type="entry name" value="tRNA_anti-codon"/>
    <property type="match status" value="1"/>
</dbReference>
<dbReference type="GO" id="GO:0003887">
    <property type="term" value="F:DNA-directed DNA polymerase activity"/>
    <property type="evidence" value="ECO:0007669"/>
    <property type="project" value="UniProtKB-KW"/>
</dbReference>
<evidence type="ECO:0000256" key="9">
    <source>
        <dbReference type="ARBA" id="ARBA00025611"/>
    </source>
</evidence>
<dbReference type="EMBL" id="BMOF01000003">
    <property type="protein sequence ID" value="GGJ92946.1"/>
    <property type="molecule type" value="Genomic_DNA"/>
</dbReference>
<dbReference type="NCBIfam" id="NF005298">
    <property type="entry name" value="PRK06826.1"/>
    <property type="match status" value="1"/>
</dbReference>
<feature type="compositionally biased region" description="Low complexity" evidence="11">
    <location>
        <begin position="1103"/>
        <end position="1112"/>
    </location>
</feature>
<name>A0A8J3B771_9BACI</name>
<dbReference type="Pfam" id="PF07733">
    <property type="entry name" value="DNA_pol3_alpha"/>
    <property type="match status" value="1"/>
</dbReference>
<dbReference type="EC" id="2.7.7.7" evidence="3"/>
<dbReference type="GO" id="GO:0005737">
    <property type="term" value="C:cytoplasm"/>
    <property type="evidence" value="ECO:0007669"/>
    <property type="project" value="UniProtKB-SubCell"/>
</dbReference>
<evidence type="ECO:0000256" key="2">
    <source>
        <dbReference type="ARBA" id="ARBA00009496"/>
    </source>
</evidence>
<dbReference type="InterPro" id="IPR041931">
    <property type="entry name" value="DNA_pol3_alpha_thumb_dom"/>
</dbReference>
<evidence type="ECO:0000313" key="13">
    <source>
        <dbReference type="EMBL" id="GGJ92946.1"/>
    </source>
</evidence>
<keyword evidence="7" id="KW-0235">DNA replication</keyword>
<sequence length="1195" mass="131881">MFGSPGVLRYHFRERNVREGGWDVAAFVHLHVHSEYSLLDGAARIDDLAARAAELGMEALALTDHGVLYGLIPFYRACLERGVRPILGMEAYVVNGSAADRAPRDRQPVYHLTLLAENETGYKNLMRLATEAHLLGMHHGKPRVDKEMLHRHRAGLIALTGCLRGEVPQLLLAGKTAEAERALAQYVEIFGRDNVVVEVQDHDLPEERLVNARLVELARRAGLAVAATNDVHYIRREDARVQEVLMCIATGKRLADENRLRLPNDRYYFTSAEEMAARFAHLPEALETTVRLAERCRVTIPLGRTVLPRFPLPPGEPSADAYLRKLCEAGARKRYGTVSEAVRARLDHELAVIAETGFADYFLIVWDFMRYAREQGILTGPGRGSAAGSLVAYCLGITQVDPLEHGLLFERFLNRERVSMPDIDIDFSDERRDEVIRYVVERYGADHVAQIITFGTMAARAAVRDVGRVLDLPYGKVDAVAKRIPGGPGMTLERALQEVPQLAALYEQDPEVRQLIDMAKGVEGLPRHPSTHAAGVVISRDPLTDHTPLTAGSGLCPLTQYDMAALEAIGLLKMDFLGLRNLTIIERTLDHVARTTGERPRLEAIPFDDPDTYALLSCAETTGIFQLESAGMRRVLRELKPSRFDDIVAVLALYRPGPMAFIDQYIAGKRGERPVTYPHPDLEPILAPTYGILVYQEQIMQVAAKLAGFTLGEADILRRAVAKKKRELLDEMRERFVAGCRRQGYDEALAHAVYDLIVRFADYGFNKAHAVAYGVIAYQMAYLKAHYPAAFMAALLSSVMGNHDKLAEYVEACREMGLKVLPPDVNESDEAFTVVPGGVRFGLGAIKHVGLPAVRAILEARKAGPFRNLYDFCLRVDPRALNRKVLEALIFCGAMDSLEGDRVQKLAVLDDVLDAAAEARRARDDDQLALFAEPAQAAAMPVPYPDLPPFSLRERLDHEREYLGLYVSGHPLDAYRHVLEHPGLLPLPALAELRDGTVAKVAGLVREKKGIQTRKGEPMLFLTLEDRAGRVEVVVFPDAYRRYRAVIEGAEALVIEGTVDRQDEQVKLLLRRAWDLAAVAERLRALETRGAASPSPAGPPVSPAAGSPSPADASPPPDAEASRVYIKVPRHAQTRTHLARLKAVLALHAGTVPVVLYLEATGEARALSARYAVAPSDALQAAVERLFGPGTYAVR</sequence>
<dbReference type="PANTHER" id="PTHR32294:SF0">
    <property type="entry name" value="DNA POLYMERASE III SUBUNIT ALPHA"/>
    <property type="match status" value="1"/>
</dbReference>
<protein>
    <recommendedName>
        <fullName evidence="4">DNA polymerase III subunit alpha</fullName>
        <ecNumber evidence="3">2.7.7.7</ecNumber>
    </recommendedName>
</protein>
<dbReference type="PANTHER" id="PTHR32294">
    <property type="entry name" value="DNA POLYMERASE III SUBUNIT ALPHA"/>
    <property type="match status" value="1"/>
</dbReference>
<gene>
    <name evidence="13" type="ORF">GCM10007043_03300</name>
</gene>
<evidence type="ECO:0000256" key="1">
    <source>
        <dbReference type="ARBA" id="ARBA00004496"/>
    </source>
</evidence>
<dbReference type="Pfam" id="PF17657">
    <property type="entry name" value="DNA_pol3_finger"/>
    <property type="match status" value="1"/>
</dbReference>
<evidence type="ECO:0000256" key="5">
    <source>
        <dbReference type="ARBA" id="ARBA00022679"/>
    </source>
</evidence>
<dbReference type="SMART" id="SM00481">
    <property type="entry name" value="POLIIIAc"/>
    <property type="match status" value="1"/>
</dbReference>
<accession>A0A8J3B771</accession>
<dbReference type="InterPro" id="IPR004013">
    <property type="entry name" value="PHP_dom"/>
</dbReference>
<dbReference type="InterPro" id="IPR003141">
    <property type="entry name" value="Pol/His_phosphatase_N"/>
</dbReference>
<keyword evidence="6" id="KW-0548">Nucleotidyltransferase</keyword>
<feature type="domain" description="Polymerase/histidinol phosphatase N-terminal" evidence="12">
    <location>
        <begin position="28"/>
        <end position="95"/>
    </location>
</feature>
<dbReference type="InterPro" id="IPR011708">
    <property type="entry name" value="DNA_pol3_alpha_NTPase_dom"/>
</dbReference>
<dbReference type="InterPro" id="IPR016195">
    <property type="entry name" value="Pol/histidinol_Pase-like"/>
</dbReference>
<evidence type="ECO:0000256" key="8">
    <source>
        <dbReference type="ARBA" id="ARBA00022932"/>
    </source>
</evidence>
<dbReference type="InterPro" id="IPR040982">
    <property type="entry name" value="DNA_pol3_finger"/>
</dbReference>
<proteinExistence type="inferred from homology"/>
<organism evidence="13 14">
    <name type="scientific">Calditerricola satsumensis</name>
    <dbReference type="NCBI Taxonomy" id="373054"/>
    <lineage>
        <taxon>Bacteria</taxon>
        <taxon>Bacillati</taxon>
        <taxon>Bacillota</taxon>
        <taxon>Bacilli</taxon>
        <taxon>Bacillales</taxon>
        <taxon>Bacillaceae</taxon>
        <taxon>Calditerricola</taxon>
    </lineage>
</organism>
<dbReference type="InterPro" id="IPR029460">
    <property type="entry name" value="DNAPol_HHH"/>
</dbReference>